<dbReference type="InterPro" id="IPR020846">
    <property type="entry name" value="MFS_dom"/>
</dbReference>
<feature type="transmembrane region" description="Helical" evidence="7">
    <location>
        <begin position="221"/>
        <end position="246"/>
    </location>
</feature>
<keyword evidence="10" id="KW-1185">Reference proteome</keyword>
<keyword evidence="3" id="KW-1003">Cell membrane</keyword>
<evidence type="ECO:0000256" key="7">
    <source>
        <dbReference type="SAM" id="Phobius"/>
    </source>
</evidence>
<gene>
    <name evidence="9" type="ORF">F506_15970</name>
</gene>
<keyword evidence="4 7" id="KW-0812">Transmembrane</keyword>
<feature type="transmembrane region" description="Helical" evidence="7">
    <location>
        <begin position="18"/>
        <end position="39"/>
    </location>
</feature>
<proteinExistence type="predicted"/>
<sequence length="413" mass="43675">MTSAIAPEQLLHHRSFRLFWLASVASTIALQMQIVAVGWQVYQLTRSPFDLGIVGLVQFIPSLFLVFVVGHVADRHDRRQVARFSILVEAIAAGLLAAGSLGGWLTKEAIFAIVFVIGAGRAFSKPTMSAMLPTLMQPSLLPRAVAGSASATQVAIIIGPAIGGFLYVAGPSTVYITSCILFVLCSVLVSMIKVETPPVKRENATLKSVFAGIAYIRSKPAIFGAISLDLFAVLLGGATALLPVYAHDILHTNSVGLGLLRSAPAVGALSVAIFLARNPLRGRIGRTMFIAVGIFGLATIVFGLSQSFAVSLLALVVLGASDMISVVVRSTFVQLETPDEMRGRVSAVNSVFIGTSNQLGEFESGLTAAWFGAVPAVLIGGIGTLLVVALWIRLFPQLFQVDRLVDNTSKKSS</sequence>
<dbReference type="EMBL" id="CP011409">
    <property type="protein sequence ID" value="AKZ63957.1"/>
    <property type="molecule type" value="Genomic_DNA"/>
</dbReference>
<dbReference type="InterPro" id="IPR036259">
    <property type="entry name" value="MFS_trans_sf"/>
</dbReference>
<feature type="transmembrane region" description="Helical" evidence="7">
    <location>
        <begin position="51"/>
        <end position="69"/>
    </location>
</feature>
<dbReference type="RefSeq" id="WP_053199019.1">
    <property type="nucleotide sequence ID" value="NZ_CP011409.1"/>
</dbReference>
<dbReference type="SUPFAM" id="SSF103473">
    <property type="entry name" value="MFS general substrate transporter"/>
    <property type="match status" value="1"/>
</dbReference>
<evidence type="ECO:0000256" key="6">
    <source>
        <dbReference type="ARBA" id="ARBA00023136"/>
    </source>
</evidence>
<dbReference type="PROSITE" id="PS50850">
    <property type="entry name" value="MFS"/>
    <property type="match status" value="1"/>
</dbReference>
<dbReference type="InterPro" id="IPR010290">
    <property type="entry name" value="TM_effector"/>
</dbReference>
<dbReference type="PANTHER" id="PTHR23513">
    <property type="entry name" value="INTEGRAL MEMBRANE EFFLUX PROTEIN-RELATED"/>
    <property type="match status" value="1"/>
</dbReference>
<reference evidence="10" key="1">
    <citation type="journal article" date="2015" name="Genome Announc.">
        <title>Complete Genome Sequence of Herbaspirillum hiltneri N3 (DSM 17495), Isolated from Surface-Sterilized Wheat Roots.</title>
        <authorList>
            <person name="Guizelini D."/>
            <person name="Saizaki P.M."/>
            <person name="Coimbra N.A."/>
            <person name="Weiss V.A."/>
            <person name="Faoro H."/>
            <person name="Sfeir M.Z."/>
            <person name="Baura V.A."/>
            <person name="Monteiro R.A."/>
            <person name="Chubatsu L.S."/>
            <person name="Souza E.M."/>
            <person name="Cruz L.M."/>
            <person name="Pedrosa F.O."/>
            <person name="Raittz R.T."/>
            <person name="Marchaukoski J.N."/>
            <person name="Steffens M.B."/>
        </authorList>
    </citation>
    <scope>NUCLEOTIDE SEQUENCE [LARGE SCALE GENOMIC DNA]</scope>
    <source>
        <strain evidence="10">N3</strain>
    </source>
</reference>
<keyword evidence="6 7" id="KW-0472">Membrane</keyword>
<comment type="subcellular location">
    <subcellularLocation>
        <location evidence="1">Cell membrane</location>
        <topology evidence="1">Multi-pass membrane protein</topology>
    </subcellularLocation>
</comment>
<keyword evidence="5 7" id="KW-1133">Transmembrane helix</keyword>
<evidence type="ECO:0000313" key="9">
    <source>
        <dbReference type="EMBL" id="AKZ63957.1"/>
    </source>
</evidence>
<feature type="transmembrane region" description="Helical" evidence="7">
    <location>
        <begin position="174"/>
        <end position="192"/>
    </location>
</feature>
<dbReference type="PANTHER" id="PTHR23513:SF9">
    <property type="entry name" value="ENTEROBACTIN EXPORTER ENTS"/>
    <property type="match status" value="1"/>
</dbReference>
<evidence type="ECO:0000256" key="1">
    <source>
        <dbReference type="ARBA" id="ARBA00004651"/>
    </source>
</evidence>
<feature type="domain" description="Major facilitator superfamily (MFS) profile" evidence="8">
    <location>
        <begin position="1"/>
        <end position="399"/>
    </location>
</feature>
<keyword evidence="2" id="KW-0813">Transport</keyword>
<evidence type="ECO:0000313" key="10">
    <source>
        <dbReference type="Proteomes" id="UP000063429"/>
    </source>
</evidence>
<evidence type="ECO:0000256" key="2">
    <source>
        <dbReference type="ARBA" id="ARBA00022448"/>
    </source>
</evidence>
<evidence type="ECO:0000256" key="5">
    <source>
        <dbReference type="ARBA" id="ARBA00022989"/>
    </source>
</evidence>
<evidence type="ECO:0000259" key="8">
    <source>
        <dbReference type="PROSITE" id="PS50850"/>
    </source>
</evidence>
<dbReference type="Gene3D" id="1.20.1250.20">
    <property type="entry name" value="MFS general substrate transporter like domains"/>
    <property type="match status" value="1"/>
</dbReference>
<evidence type="ECO:0000256" key="3">
    <source>
        <dbReference type="ARBA" id="ARBA00022475"/>
    </source>
</evidence>
<feature type="transmembrane region" description="Helical" evidence="7">
    <location>
        <begin position="104"/>
        <end position="123"/>
    </location>
</feature>
<evidence type="ECO:0000256" key="4">
    <source>
        <dbReference type="ARBA" id="ARBA00022692"/>
    </source>
</evidence>
<protein>
    <submittedName>
        <fullName evidence="9">MFS transporter</fullName>
    </submittedName>
</protein>
<accession>A0ABN4HZA6</accession>
<feature type="transmembrane region" description="Helical" evidence="7">
    <location>
        <begin position="81"/>
        <end position="98"/>
    </location>
</feature>
<dbReference type="Proteomes" id="UP000063429">
    <property type="component" value="Chromosome"/>
</dbReference>
<dbReference type="Pfam" id="PF05977">
    <property type="entry name" value="MFS_3"/>
    <property type="match status" value="1"/>
</dbReference>
<name>A0ABN4HZA6_9BURK</name>
<dbReference type="CDD" id="cd06173">
    <property type="entry name" value="MFS_MefA_like"/>
    <property type="match status" value="1"/>
</dbReference>
<feature type="transmembrane region" description="Helical" evidence="7">
    <location>
        <begin position="368"/>
        <end position="392"/>
    </location>
</feature>
<feature type="transmembrane region" description="Helical" evidence="7">
    <location>
        <begin position="288"/>
        <end position="318"/>
    </location>
</feature>
<feature type="transmembrane region" description="Helical" evidence="7">
    <location>
        <begin position="258"/>
        <end position="276"/>
    </location>
</feature>
<feature type="transmembrane region" description="Helical" evidence="7">
    <location>
        <begin position="144"/>
        <end position="168"/>
    </location>
</feature>
<organism evidence="9 10">
    <name type="scientific">Herbaspirillum hiltneri N3</name>
    <dbReference type="NCBI Taxonomy" id="1262470"/>
    <lineage>
        <taxon>Bacteria</taxon>
        <taxon>Pseudomonadati</taxon>
        <taxon>Pseudomonadota</taxon>
        <taxon>Betaproteobacteria</taxon>
        <taxon>Burkholderiales</taxon>
        <taxon>Oxalobacteraceae</taxon>
        <taxon>Herbaspirillum</taxon>
    </lineage>
</organism>